<dbReference type="PANTHER" id="PTHR36328">
    <property type="entry name" value="TRANSMEMBRANE PROTEIN"/>
    <property type="match status" value="1"/>
</dbReference>
<evidence type="ECO:0008006" key="4">
    <source>
        <dbReference type="Google" id="ProtNLM"/>
    </source>
</evidence>
<evidence type="ECO:0000313" key="3">
    <source>
        <dbReference type="Proteomes" id="UP000554482"/>
    </source>
</evidence>
<dbReference type="PANTHER" id="PTHR36328:SF7">
    <property type="entry name" value="TRANSMEMBRANE PROTEIN"/>
    <property type="match status" value="1"/>
</dbReference>
<sequence length="70" mass="7434">MESKSIMLTFLILCLVLSPTLPSSEAARFNQRELLQRRPICPACVCCPGPVPPGGCCRCGCNGSGPISRP</sequence>
<accession>A0A7J6X0V2</accession>
<dbReference type="Proteomes" id="UP000554482">
    <property type="component" value="Unassembled WGS sequence"/>
</dbReference>
<dbReference type="OrthoDB" id="1696308at2759"/>
<evidence type="ECO:0000313" key="2">
    <source>
        <dbReference type="EMBL" id="KAF5203351.1"/>
    </source>
</evidence>
<protein>
    <recommendedName>
        <fullName evidence="4">Transmembrane protein</fullName>
    </recommendedName>
</protein>
<keyword evidence="1" id="KW-0732">Signal</keyword>
<evidence type="ECO:0000256" key="1">
    <source>
        <dbReference type="SAM" id="SignalP"/>
    </source>
</evidence>
<comment type="caution">
    <text evidence="2">The sequence shown here is derived from an EMBL/GenBank/DDBJ whole genome shotgun (WGS) entry which is preliminary data.</text>
</comment>
<dbReference type="AlphaFoldDB" id="A0A7J6X0V2"/>
<reference evidence="2 3" key="1">
    <citation type="submission" date="2020-06" db="EMBL/GenBank/DDBJ databases">
        <title>Transcriptomic and genomic resources for Thalictrum thalictroides and T. hernandezii: Facilitating candidate gene discovery in an emerging model plant lineage.</title>
        <authorList>
            <person name="Arias T."/>
            <person name="Riano-Pachon D.M."/>
            <person name="Di Stilio V.S."/>
        </authorList>
    </citation>
    <scope>NUCLEOTIDE SEQUENCE [LARGE SCALE GENOMIC DNA]</scope>
    <source>
        <strain evidence="3">cv. WT478/WT964</strain>
        <tissue evidence="2">Leaves</tissue>
    </source>
</reference>
<proteinExistence type="predicted"/>
<keyword evidence="3" id="KW-1185">Reference proteome</keyword>
<feature type="chain" id="PRO_5029488075" description="Transmembrane protein" evidence="1">
    <location>
        <begin position="27"/>
        <end position="70"/>
    </location>
</feature>
<gene>
    <name evidence="2" type="ORF">FRX31_007057</name>
</gene>
<dbReference type="EMBL" id="JABWDY010006926">
    <property type="protein sequence ID" value="KAF5203351.1"/>
    <property type="molecule type" value="Genomic_DNA"/>
</dbReference>
<organism evidence="2 3">
    <name type="scientific">Thalictrum thalictroides</name>
    <name type="common">Rue-anemone</name>
    <name type="synonym">Anemone thalictroides</name>
    <dbReference type="NCBI Taxonomy" id="46969"/>
    <lineage>
        <taxon>Eukaryota</taxon>
        <taxon>Viridiplantae</taxon>
        <taxon>Streptophyta</taxon>
        <taxon>Embryophyta</taxon>
        <taxon>Tracheophyta</taxon>
        <taxon>Spermatophyta</taxon>
        <taxon>Magnoliopsida</taxon>
        <taxon>Ranunculales</taxon>
        <taxon>Ranunculaceae</taxon>
        <taxon>Thalictroideae</taxon>
        <taxon>Thalictrum</taxon>
    </lineage>
</organism>
<name>A0A7J6X0V2_THATH</name>
<feature type="signal peptide" evidence="1">
    <location>
        <begin position="1"/>
        <end position="26"/>
    </location>
</feature>